<dbReference type="SMART" id="SM00382">
    <property type="entry name" value="AAA"/>
    <property type="match status" value="1"/>
</dbReference>
<name>A0A060QGT0_9PROT</name>
<dbReference type="AlphaFoldDB" id="A0A060QGT0"/>
<feature type="domain" description="ABC transporter" evidence="8">
    <location>
        <begin position="7"/>
        <end position="251"/>
    </location>
</feature>
<dbReference type="Pfam" id="PF00005">
    <property type="entry name" value="ABC_tran"/>
    <property type="match status" value="1"/>
</dbReference>
<keyword evidence="6 9" id="KW-0067">ATP-binding</keyword>
<comment type="similarity">
    <text evidence="2">Belongs to the ABC transporter superfamily.</text>
</comment>
<dbReference type="InterPro" id="IPR050388">
    <property type="entry name" value="ABC_Ni/Peptide_Import"/>
</dbReference>
<dbReference type="Gene3D" id="3.40.50.300">
    <property type="entry name" value="P-loop containing nucleotide triphosphate hydrolases"/>
    <property type="match status" value="1"/>
</dbReference>
<dbReference type="SUPFAM" id="SSF52540">
    <property type="entry name" value="P-loop containing nucleoside triphosphate hydrolases"/>
    <property type="match status" value="1"/>
</dbReference>
<keyword evidence="4" id="KW-1003">Cell membrane</keyword>
<sequence length="333" mass="35974">MGTEPLLSLRNLRLKHPRAGYLLDDVTLSLQRGQILGVVGESGSGKSLTGLSVLGLQPPGILSGEVIFDGQDLRSQTERAWQHFRGRRAAMIFQDPMTAFLPVRRIGAQIAEQIRLHQLVSKREANERVVTLLGRMGVPSPAQTASRFPHELSGGLRQRAMIAMAVSCEPDLLIADEPTTALDVTVQAQILALLREIGAREASVMLITHDMGVVAQSCTHVAVIYAGVVIETGPVSAVLSAPRHPYTRALLQAIPPLEGPRPARLPVIEGAPPSPQTRPSGCVFAPRCPHVMQPCEVRPAMRPVIDDGYGTTLATSAEAQKEERHEVACVLYE</sequence>
<dbReference type="GO" id="GO:0016887">
    <property type="term" value="F:ATP hydrolysis activity"/>
    <property type="evidence" value="ECO:0007669"/>
    <property type="project" value="InterPro"/>
</dbReference>
<dbReference type="PANTHER" id="PTHR43297:SF2">
    <property type="entry name" value="DIPEPTIDE TRANSPORT ATP-BINDING PROTEIN DPPD"/>
    <property type="match status" value="1"/>
</dbReference>
<dbReference type="Pfam" id="PF08352">
    <property type="entry name" value="oligo_HPY"/>
    <property type="match status" value="1"/>
</dbReference>
<dbReference type="InterPro" id="IPR003439">
    <property type="entry name" value="ABC_transporter-like_ATP-bd"/>
</dbReference>
<dbReference type="EMBL" id="CBLX010000013">
    <property type="protein sequence ID" value="CDG40130.1"/>
    <property type="molecule type" value="Genomic_DNA"/>
</dbReference>
<evidence type="ECO:0000256" key="4">
    <source>
        <dbReference type="ARBA" id="ARBA00022475"/>
    </source>
</evidence>
<dbReference type="InterPro" id="IPR027417">
    <property type="entry name" value="P-loop_NTPase"/>
</dbReference>
<dbReference type="FunFam" id="3.40.50.300:FF:000016">
    <property type="entry name" value="Oligopeptide ABC transporter ATP-binding component"/>
    <property type="match status" value="1"/>
</dbReference>
<organism evidence="9 10">
    <name type="scientific">Asaia bogorensis</name>
    <dbReference type="NCBI Taxonomy" id="91915"/>
    <lineage>
        <taxon>Bacteria</taxon>
        <taxon>Pseudomonadati</taxon>
        <taxon>Pseudomonadota</taxon>
        <taxon>Alphaproteobacteria</taxon>
        <taxon>Acetobacterales</taxon>
        <taxon>Acetobacteraceae</taxon>
        <taxon>Asaia</taxon>
    </lineage>
</organism>
<keyword evidence="5" id="KW-0547">Nucleotide-binding</keyword>
<accession>A0A060QGT0</accession>
<dbReference type="GO" id="GO:0005886">
    <property type="term" value="C:plasma membrane"/>
    <property type="evidence" value="ECO:0007669"/>
    <property type="project" value="UniProtKB-SubCell"/>
</dbReference>
<dbReference type="InterPro" id="IPR003593">
    <property type="entry name" value="AAA+_ATPase"/>
</dbReference>
<evidence type="ECO:0000313" key="10">
    <source>
        <dbReference type="Proteomes" id="UP000027583"/>
    </source>
</evidence>
<dbReference type="GO" id="GO:0005524">
    <property type="term" value="F:ATP binding"/>
    <property type="evidence" value="ECO:0007669"/>
    <property type="project" value="UniProtKB-KW"/>
</dbReference>
<reference evidence="9 10" key="2">
    <citation type="journal article" date="2014" name="PLoS ONE">
        <title>Evolution of mitochondria reconstructed from the energy metabolism of living bacteria.</title>
        <authorList>
            <person name="Degli Esposti M."/>
            <person name="Chouaia B."/>
            <person name="Comandatore F."/>
            <person name="Crotti E."/>
            <person name="Sassera D."/>
            <person name="Lievens P.M."/>
            <person name="Daffonchio D."/>
            <person name="Bandi C."/>
        </authorList>
    </citation>
    <scope>NUCLEOTIDE SEQUENCE [LARGE SCALE GENOMIC DNA]</scope>
    <source>
        <strain evidence="9 10">SF2.1</strain>
    </source>
</reference>
<evidence type="ECO:0000256" key="5">
    <source>
        <dbReference type="ARBA" id="ARBA00022741"/>
    </source>
</evidence>
<dbReference type="GO" id="GO:0015833">
    <property type="term" value="P:peptide transport"/>
    <property type="evidence" value="ECO:0007669"/>
    <property type="project" value="InterPro"/>
</dbReference>
<dbReference type="Proteomes" id="UP000027583">
    <property type="component" value="Unassembled WGS sequence"/>
</dbReference>
<protein>
    <submittedName>
        <fullName evidence="9">Oligopeptide transport ATP-binding protein OppD</fullName>
    </submittedName>
</protein>
<evidence type="ECO:0000313" key="9">
    <source>
        <dbReference type="EMBL" id="CDG40130.1"/>
    </source>
</evidence>
<dbReference type="RefSeq" id="WP_023979035.1">
    <property type="nucleotide sequence ID" value="NZ_CBLX010000013.1"/>
</dbReference>
<evidence type="ECO:0000256" key="7">
    <source>
        <dbReference type="ARBA" id="ARBA00023136"/>
    </source>
</evidence>
<proteinExistence type="inferred from homology"/>
<gene>
    <name evidence="9" type="ORF">ASAP_2085</name>
</gene>
<comment type="subcellular location">
    <subcellularLocation>
        <location evidence="1">Cell inner membrane</location>
        <topology evidence="1">Peripheral membrane protein</topology>
    </subcellularLocation>
</comment>
<comment type="caution">
    <text evidence="9">The sequence shown here is derived from an EMBL/GenBank/DDBJ whole genome shotgun (WGS) entry which is preliminary data.</text>
</comment>
<dbReference type="NCBIfam" id="TIGR01727">
    <property type="entry name" value="oligo_HPY"/>
    <property type="match status" value="1"/>
</dbReference>
<evidence type="ECO:0000256" key="6">
    <source>
        <dbReference type="ARBA" id="ARBA00022840"/>
    </source>
</evidence>
<dbReference type="InterPro" id="IPR013563">
    <property type="entry name" value="Oligopep_ABC_C"/>
</dbReference>
<dbReference type="eggNOG" id="COG0444">
    <property type="taxonomic scope" value="Bacteria"/>
</dbReference>
<evidence type="ECO:0000256" key="1">
    <source>
        <dbReference type="ARBA" id="ARBA00004417"/>
    </source>
</evidence>
<keyword evidence="7" id="KW-0472">Membrane</keyword>
<reference evidence="9 10" key="1">
    <citation type="journal article" date="2014" name="Genome Biol. Evol.">
        <title>Acetic acid bacteria genomes reveal functional traits for adaptation to life in insect guts.</title>
        <authorList>
            <person name="Chouaia B."/>
            <person name="Gaiarsa S."/>
            <person name="Crotti E."/>
            <person name="Comandatore F."/>
            <person name="Degli Esposti M."/>
            <person name="Ricci I."/>
            <person name="Alma A."/>
            <person name="Favia G."/>
            <person name="Bandi C."/>
            <person name="Daffonchio D."/>
        </authorList>
    </citation>
    <scope>NUCLEOTIDE SEQUENCE [LARGE SCALE GENOMIC DNA]</scope>
    <source>
        <strain evidence="9 10">SF2.1</strain>
    </source>
</reference>
<evidence type="ECO:0000256" key="3">
    <source>
        <dbReference type="ARBA" id="ARBA00022448"/>
    </source>
</evidence>
<dbReference type="PROSITE" id="PS50893">
    <property type="entry name" value="ABC_TRANSPORTER_2"/>
    <property type="match status" value="1"/>
</dbReference>
<dbReference type="GO" id="GO:0055085">
    <property type="term" value="P:transmembrane transport"/>
    <property type="evidence" value="ECO:0007669"/>
    <property type="project" value="UniProtKB-ARBA"/>
</dbReference>
<dbReference type="CDD" id="cd03257">
    <property type="entry name" value="ABC_NikE_OppD_transporters"/>
    <property type="match status" value="1"/>
</dbReference>
<keyword evidence="3" id="KW-0813">Transport</keyword>
<evidence type="ECO:0000259" key="8">
    <source>
        <dbReference type="PROSITE" id="PS50893"/>
    </source>
</evidence>
<evidence type="ECO:0000256" key="2">
    <source>
        <dbReference type="ARBA" id="ARBA00005417"/>
    </source>
</evidence>
<dbReference type="PANTHER" id="PTHR43297">
    <property type="entry name" value="OLIGOPEPTIDE TRANSPORT ATP-BINDING PROTEIN APPD"/>
    <property type="match status" value="1"/>
</dbReference>